<feature type="region of interest" description="Disordered" evidence="4">
    <location>
        <begin position="1"/>
        <end position="44"/>
    </location>
</feature>
<dbReference type="GO" id="GO:0030313">
    <property type="term" value="C:cell envelope"/>
    <property type="evidence" value="ECO:0007669"/>
    <property type="project" value="UniProtKB-SubCell"/>
</dbReference>
<comment type="subcellular location">
    <subcellularLocation>
        <location evidence="1">Cell envelope</location>
    </subcellularLocation>
</comment>
<dbReference type="InterPro" id="IPR025997">
    <property type="entry name" value="SBP_2_dom"/>
</dbReference>
<feature type="compositionally biased region" description="Low complexity" evidence="4">
    <location>
        <begin position="86"/>
        <end position="121"/>
    </location>
</feature>
<keyword evidence="7" id="KW-1185">Reference proteome</keyword>
<evidence type="ECO:0000313" key="7">
    <source>
        <dbReference type="Proteomes" id="UP000306985"/>
    </source>
</evidence>
<dbReference type="AlphaFoldDB" id="A0A4U6QBM0"/>
<gene>
    <name evidence="6" type="ORF">FDO65_17230</name>
</gene>
<feature type="domain" description="Periplasmic binding protein" evidence="5">
    <location>
        <begin position="136"/>
        <end position="394"/>
    </location>
</feature>
<proteinExistence type="inferred from homology"/>
<dbReference type="InterPro" id="IPR028082">
    <property type="entry name" value="Peripla_BP_I"/>
</dbReference>
<sequence>MAVSHLAHLEPPPAKPVRRPAEPARIRNVPGRSTGRAGTSRPVGCRSAPLEAPFLVGRTTVFKKTWAIAAAAGLALTLAACGGNSSTASSSSVTSDGTSKASSSAAASGSSGSSGAAPASGELPPIDPTVLDGAVIGFAQVGSESGWRSANTDDIKRAAEANKVDLQFTSAEGDQAKQIASIKTYITQGVDVIAFSPVVETGWDSVLQEAKAADIPVILTDRAVDSDPSLYKTFIGSDFVAEGEKAANWAKKEFADASSVNVVVLEGTTGSAPANDRATGWKNVLGSDTKFKTLASQTGDFTRDGGKKVMEGFLAANPDIQLVYAHNDDMALGAIEAIEAAGKVPGKDIKIVSIDGVKAGMEALAAGKINYIVECSPLLGNQLFQAASAVLKGDTIPTRIVTVESEFDQAQAQAALPDRQY</sequence>
<feature type="region of interest" description="Disordered" evidence="4">
    <location>
        <begin position="86"/>
        <end position="124"/>
    </location>
</feature>
<evidence type="ECO:0000256" key="2">
    <source>
        <dbReference type="ARBA" id="ARBA00007639"/>
    </source>
</evidence>
<name>A0A4U6QBM0_9ACTN</name>
<comment type="caution">
    <text evidence="6">The sequence shown here is derived from an EMBL/GenBank/DDBJ whole genome shotgun (WGS) entry which is preliminary data.</text>
</comment>
<reference evidence="6 7" key="1">
    <citation type="submission" date="2019-05" db="EMBL/GenBank/DDBJ databases">
        <title>Nakamurella sp. N5BH11, whole genome shotgun sequence.</title>
        <authorList>
            <person name="Tuo L."/>
        </authorList>
    </citation>
    <scope>NUCLEOTIDE SEQUENCE [LARGE SCALE GENOMIC DNA]</scope>
    <source>
        <strain evidence="6 7">N5BH11</strain>
    </source>
</reference>
<dbReference type="Proteomes" id="UP000306985">
    <property type="component" value="Unassembled WGS sequence"/>
</dbReference>
<accession>A0A4U6QBM0</accession>
<dbReference type="Gene3D" id="3.40.50.2300">
    <property type="match status" value="2"/>
</dbReference>
<evidence type="ECO:0000259" key="5">
    <source>
        <dbReference type="Pfam" id="PF13407"/>
    </source>
</evidence>
<protein>
    <submittedName>
        <fullName evidence="6">ABC transporter substrate-binding protein</fullName>
    </submittedName>
</protein>
<dbReference type="SUPFAM" id="SSF53822">
    <property type="entry name" value="Periplasmic binding protein-like I"/>
    <property type="match status" value="1"/>
</dbReference>
<comment type="similarity">
    <text evidence="2">Belongs to the bacterial solute-binding protein 2 family.</text>
</comment>
<evidence type="ECO:0000256" key="1">
    <source>
        <dbReference type="ARBA" id="ARBA00004196"/>
    </source>
</evidence>
<evidence type="ECO:0000256" key="3">
    <source>
        <dbReference type="ARBA" id="ARBA00022729"/>
    </source>
</evidence>
<evidence type="ECO:0000256" key="4">
    <source>
        <dbReference type="SAM" id="MobiDB-lite"/>
    </source>
</evidence>
<dbReference type="PANTHER" id="PTHR46847:SF3">
    <property type="entry name" value="GALACTOFURANOSE-BINDING PROTEIN YTFQ"/>
    <property type="match status" value="1"/>
</dbReference>
<dbReference type="PANTHER" id="PTHR46847">
    <property type="entry name" value="D-ALLOSE-BINDING PERIPLASMIC PROTEIN-RELATED"/>
    <property type="match status" value="1"/>
</dbReference>
<evidence type="ECO:0000313" key="6">
    <source>
        <dbReference type="EMBL" id="TKV57276.1"/>
    </source>
</evidence>
<dbReference type="GO" id="GO:0030246">
    <property type="term" value="F:carbohydrate binding"/>
    <property type="evidence" value="ECO:0007669"/>
    <property type="project" value="UniProtKB-ARBA"/>
</dbReference>
<dbReference type="OrthoDB" id="9813037at2"/>
<keyword evidence="3" id="KW-0732">Signal</keyword>
<dbReference type="CDD" id="cd06309">
    <property type="entry name" value="PBP1_galactofuranose_YtfQ-like"/>
    <property type="match status" value="1"/>
</dbReference>
<organism evidence="6 7">
    <name type="scientific">Nakamurella flava</name>
    <dbReference type="NCBI Taxonomy" id="2576308"/>
    <lineage>
        <taxon>Bacteria</taxon>
        <taxon>Bacillati</taxon>
        <taxon>Actinomycetota</taxon>
        <taxon>Actinomycetes</taxon>
        <taxon>Nakamurellales</taxon>
        <taxon>Nakamurellaceae</taxon>
        <taxon>Nakamurella</taxon>
    </lineage>
</organism>
<dbReference type="Pfam" id="PF13407">
    <property type="entry name" value="Peripla_BP_4"/>
    <property type="match status" value="1"/>
</dbReference>
<dbReference type="EMBL" id="SZZH01000005">
    <property type="protein sequence ID" value="TKV57276.1"/>
    <property type="molecule type" value="Genomic_DNA"/>
</dbReference>